<dbReference type="Pfam" id="PF02698">
    <property type="entry name" value="DUF218"/>
    <property type="match status" value="1"/>
</dbReference>
<feature type="transmembrane region" description="Helical" evidence="1">
    <location>
        <begin position="41"/>
        <end position="63"/>
    </location>
</feature>
<evidence type="ECO:0000256" key="1">
    <source>
        <dbReference type="SAM" id="Phobius"/>
    </source>
</evidence>
<dbReference type="GO" id="GO:0005886">
    <property type="term" value="C:plasma membrane"/>
    <property type="evidence" value="ECO:0007669"/>
    <property type="project" value="TreeGrafter"/>
</dbReference>
<dbReference type="PANTHER" id="PTHR30336">
    <property type="entry name" value="INNER MEMBRANE PROTEIN, PROBABLE PERMEASE"/>
    <property type="match status" value="1"/>
</dbReference>
<dbReference type="RefSeq" id="WP_108916981.1">
    <property type="nucleotide sequence ID" value="NZ_BGJY01000001.1"/>
</dbReference>
<dbReference type="GO" id="GO:0043164">
    <property type="term" value="P:Gram-negative-bacterium-type cell wall biogenesis"/>
    <property type="evidence" value="ECO:0007669"/>
    <property type="project" value="TreeGrafter"/>
</dbReference>
<comment type="caution">
    <text evidence="3">The sequence shown here is derived from an EMBL/GenBank/DDBJ whole genome shotgun (WGS) entry which is preliminary data.</text>
</comment>
<keyword evidence="1" id="KW-0472">Membrane</keyword>
<feature type="transmembrane region" description="Helical" evidence="1">
    <location>
        <begin position="12"/>
        <end position="35"/>
    </location>
</feature>
<dbReference type="InterPro" id="IPR051599">
    <property type="entry name" value="Cell_Envelope_Assoc"/>
</dbReference>
<dbReference type="PANTHER" id="PTHR30336:SF4">
    <property type="entry name" value="ENVELOPE BIOGENESIS FACTOR ELYC"/>
    <property type="match status" value="1"/>
</dbReference>
<reference evidence="3 4" key="1">
    <citation type="journal article" date="2018" name="Appl. Microbiol. Biotechnol.">
        <title>Co-cultivation of the strictly anaerobic methanogen Methanosarcina barkeri with aerobic methanotrophs in an oxygen-limited membrane bioreactor.</title>
        <authorList>
            <person name="In 't Zandt M.H."/>
            <person name="van den Bosch T.J.M."/>
            <person name="Rijkers R."/>
            <person name="van Kessel M.A.H.J."/>
            <person name="Jetten M.S.M."/>
            <person name="Welte C.U."/>
        </authorList>
    </citation>
    <scope>NUCLEOTIDE SEQUENCE [LARGE SCALE GENOMIC DNA]</scope>
    <source>
        <strain evidence="3 4">DSM 17706</strain>
    </source>
</reference>
<protein>
    <submittedName>
        <fullName evidence="3">YdcF family protein</fullName>
    </submittedName>
</protein>
<evidence type="ECO:0000259" key="2">
    <source>
        <dbReference type="Pfam" id="PF02698"/>
    </source>
</evidence>
<evidence type="ECO:0000313" key="4">
    <source>
        <dbReference type="Proteomes" id="UP000245137"/>
    </source>
</evidence>
<dbReference type="GO" id="GO:0000270">
    <property type="term" value="P:peptidoglycan metabolic process"/>
    <property type="evidence" value="ECO:0007669"/>
    <property type="project" value="TreeGrafter"/>
</dbReference>
<keyword evidence="4" id="KW-1185">Reference proteome</keyword>
<dbReference type="CDD" id="cd06259">
    <property type="entry name" value="YdcF-like"/>
    <property type="match status" value="1"/>
</dbReference>
<dbReference type="EMBL" id="PUIV01000011">
    <property type="protein sequence ID" value="PWB94100.1"/>
    <property type="molecule type" value="Genomic_DNA"/>
</dbReference>
<proteinExistence type="predicted"/>
<dbReference type="Proteomes" id="UP000245137">
    <property type="component" value="Unassembled WGS sequence"/>
</dbReference>
<keyword evidence="1" id="KW-1133">Transmembrane helix</keyword>
<gene>
    <name evidence="3" type="ORF">C5689_09180</name>
</gene>
<keyword evidence="1" id="KW-0812">Transmembrane</keyword>
<dbReference type="AlphaFoldDB" id="A0A2U1SR71"/>
<dbReference type="Gene3D" id="3.40.50.620">
    <property type="entry name" value="HUPs"/>
    <property type="match status" value="1"/>
</dbReference>
<dbReference type="InterPro" id="IPR003848">
    <property type="entry name" value="DUF218"/>
</dbReference>
<accession>A0A2U1SR71</accession>
<evidence type="ECO:0000313" key="3">
    <source>
        <dbReference type="EMBL" id="PWB94100.1"/>
    </source>
</evidence>
<organism evidence="3 4">
    <name type="scientific">Methylosinus sporium</name>
    <dbReference type="NCBI Taxonomy" id="428"/>
    <lineage>
        <taxon>Bacteria</taxon>
        <taxon>Pseudomonadati</taxon>
        <taxon>Pseudomonadota</taxon>
        <taxon>Alphaproteobacteria</taxon>
        <taxon>Hyphomicrobiales</taxon>
        <taxon>Methylocystaceae</taxon>
        <taxon>Methylosinus</taxon>
    </lineage>
</organism>
<dbReference type="OrthoDB" id="9809813at2"/>
<feature type="domain" description="DUF218" evidence="2">
    <location>
        <begin position="80"/>
        <end position="247"/>
    </location>
</feature>
<name>A0A2U1SR71_METSR</name>
<dbReference type="InterPro" id="IPR014729">
    <property type="entry name" value="Rossmann-like_a/b/a_fold"/>
</dbReference>
<sequence length="264" mass="28790">MFFLLSKIGEFFVNPAHVAILLAASGVALLFTRFAKTGRTLAAAGIFALVVMSFSPLAIYLALPLENRFARPAPDSPAPDGIIVLGGAFDENISMARGGVAFNDAAERLTAAVELARRYPKARLLFTGGSAALRGSPYSEAQVAGRFFEQMGVDPARLILEDKSRNTFENAVFSRELAAPKPGERWLLVTSAMHMPRSVGIFRRVEFPAIPYPVAYRTRGYWTDISLHKNAADMLRLTDLATHEWVGLVAYRLSGKTDALFPAP</sequence>